<dbReference type="AlphaFoldDB" id="A0A2S2DZJ1"/>
<gene>
    <name evidence="2" type="ORF">HMF8227_00194</name>
</gene>
<keyword evidence="1" id="KW-0472">Membrane</keyword>
<organism evidence="2 3">
    <name type="scientific">Saliniradius amylolyticus</name>
    <dbReference type="NCBI Taxonomy" id="2183582"/>
    <lineage>
        <taxon>Bacteria</taxon>
        <taxon>Pseudomonadati</taxon>
        <taxon>Pseudomonadota</taxon>
        <taxon>Gammaproteobacteria</taxon>
        <taxon>Alteromonadales</taxon>
        <taxon>Alteromonadaceae</taxon>
        <taxon>Saliniradius</taxon>
    </lineage>
</organism>
<dbReference type="RefSeq" id="WP_162558438.1">
    <property type="nucleotide sequence ID" value="NZ_CP029347.1"/>
</dbReference>
<dbReference type="KEGG" id="salh:HMF8227_00194"/>
<dbReference type="Proteomes" id="UP000245728">
    <property type="component" value="Chromosome"/>
</dbReference>
<keyword evidence="3" id="KW-1185">Reference proteome</keyword>
<keyword evidence="1" id="KW-0812">Transmembrane</keyword>
<evidence type="ECO:0000256" key="1">
    <source>
        <dbReference type="SAM" id="Phobius"/>
    </source>
</evidence>
<keyword evidence="1" id="KW-1133">Transmembrane helix</keyword>
<proteinExistence type="predicted"/>
<sequence length="79" mass="8651">MMGQWTKVGVALVITGLVVPEIIDAVETAYRLDIKRDFGVLPWLIMTIVGAIILLRSAVVHFRARKSKKAEADSGEGKT</sequence>
<name>A0A2S2DZJ1_9ALTE</name>
<evidence type="ECO:0000313" key="3">
    <source>
        <dbReference type="Proteomes" id="UP000245728"/>
    </source>
</evidence>
<accession>A0A2S2DZJ1</accession>
<reference evidence="2 3" key="1">
    <citation type="submission" date="2018-05" db="EMBL/GenBank/DDBJ databases">
        <title>Salinimonas sp. HMF8227 Genome sequencing and assembly.</title>
        <authorList>
            <person name="Kang H."/>
            <person name="Kang J."/>
            <person name="Cha I."/>
            <person name="Kim H."/>
            <person name="Joh K."/>
        </authorList>
    </citation>
    <scope>NUCLEOTIDE SEQUENCE [LARGE SCALE GENOMIC DNA]</scope>
    <source>
        <strain evidence="2 3">HMF8227</strain>
    </source>
</reference>
<dbReference type="EMBL" id="CP029347">
    <property type="protein sequence ID" value="AWL10702.1"/>
    <property type="molecule type" value="Genomic_DNA"/>
</dbReference>
<evidence type="ECO:0000313" key="2">
    <source>
        <dbReference type="EMBL" id="AWL10702.1"/>
    </source>
</evidence>
<feature type="transmembrane region" description="Helical" evidence="1">
    <location>
        <begin position="41"/>
        <end position="59"/>
    </location>
</feature>
<protein>
    <submittedName>
        <fullName evidence="2">Uncharacterized protein</fullName>
    </submittedName>
</protein>